<evidence type="ECO:0000313" key="1">
    <source>
        <dbReference type="EMBL" id="CCC66688.1"/>
    </source>
</evidence>
<dbReference type="FunCoup" id="G0V5F2">
    <property type="interactions" value="244"/>
</dbReference>
<dbReference type="CDD" id="cd07527">
    <property type="entry name" value="HAD_ScGPP-like"/>
    <property type="match status" value="1"/>
</dbReference>
<dbReference type="OMA" id="NYEHRVR"/>
<reference evidence="2" key="1">
    <citation type="journal article" date="2011" name="Proc. Natl. Acad. Sci. U.S.A.">
        <title>Evolutionary erosion of yeast sex chromosomes by mating-type switching accidents.</title>
        <authorList>
            <person name="Gordon J.L."/>
            <person name="Armisen D."/>
            <person name="Proux-Wera E."/>
            <person name="Oheigeartaigh S.S."/>
            <person name="Byrne K.P."/>
            <person name="Wolfe K.H."/>
        </authorList>
    </citation>
    <scope>NUCLEOTIDE SEQUENCE [LARGE SCALE GENOMIC DNA]</scope>
    <source>
        <strain evidence="2">ATCC 76901 / BCRC 22586 / CBS 4309 / NBRC 1992 / NRRL Y-12630</strain>
    </source>
</reference>
<dbReference type="InterPro" id="IPR006439">
    <property type="entry name" value="HAD-SF_hydro_IA"/>
</dbReference>
<keyword evidence="2" id="KW-1185">Reference proteome</keyword>
<evidence type="ECO:0000313" key="2">
    <source>
        <dbReference type="Proteomes" id="UP000001640"/>
    </source>
</evidence>
<dbReference type="GeneID" id="96900178"/>
<dbReference type="EMBL" id="HE576752">
    <property type="protein sequence ID" value="CCC66688.1"/>
    <property type="molecule type" value="Genomic_DNA"/>
</dbReference>
<dbReference type="PANTHER" id="PTHR43481:SF9">
    <property type="entry name" value="2-DEOXYGLUCOSE-6-PHOSPHATE PHOSPHATASE 1-RELATED"/>
    <property type="match status" value="1"/>
</dbReference>
<dbReference type="STRING" id="1064592.G0V5F2"/>
<dbReference type="SFLD" id="SFLDG01129">
    <property type="entry name" value="C1.5:_HAD__Beta-PGM__Phosphata"/>
    <property type="match status" value="1"/>
</dbReference>
<dbReference type="AlphaFoldDB" id="G0V5F2"/>
<dbReference type="GO" id="GO:0003850">
    <property type="term" value="F:2-deoxyglucose-6-phosphatase activity"/>
    <property type="evidence" value="ECO:0007669"/>
    <property type="project" value="TreeGrafter"/>
</dbReference>
<proteinExistence type="predicted"/>
<dbReference type="NCBIfam" id="TIGR01509">
    <property type="entry name" value="HAD-SF-IA-v3"/>
    <property type="match status" value="1"/>
</dbReference>
<dbReference type="HOGENOM" id="CLU_045011_13_4_1"/>
<dbReference type="RefSeq" id="XP_003673080.1">
    <property type="nucleotide sequence ID" value="XM_003673032.1"/>
</dbReference>
<dbReference type="KEGG" id="ncs:NCAS_0A01290"/>
<dbReference type="Gene3D" id="3.40.50.1000">
    <property type="entry name" value="HAD superfamily/HAD-like"/>
    <property type="match status" value="1"/>
</dbReference>
<dbReference type="SUPFAM" id="SSF56784">
    <property type="entry name" value="HAD-like"/>
    <property type="match status" value="1"/>
</dbReference>
<dbReference type="Gene3D" id="1.10.150.240">
    <property type="entry name" value="Putative phosphatase, domain 2"/>
    <property type="match status" value="1"/>
</dbReference>
<gene>
    <name evidence="1" type="primary">NCAS0A01290</name>
    <name evidence="1" type="ordered locus">NCAS_0A01290</name>
</gene>
<dbReference type="Proteomes" id="UP000001640">
    <property type="component" value="Chromosome 1"/>
</dbReference>
<dbReference type="InterPro" id="IPR023214">
    <property type="entry name" value="HAD_sf"/>
</dbReference>
<dbReference type="SFLD" id="SFLDS00003">
    <property type="entry name" value="Haloacid_Dehalogenase"/>
    <property type="match status" value="1"/>
</dbReference>
<organism evidence="1 2">
    <name type="scientific">Naumovozyma castellii</name>
    <name type="common">Yeast</name>
    <name type="synonym">Saccharomyces castellii</name>
    <dbReference type="NCBI Taxonomy" id="27288"/>
    <lineage>
        <taxon>Eukaryota</taxon>
        <taxon>Fungi</taxon>
        <taxon>Dikarya</taxon>
        <taxon>Ascomycota</taxon>
        <taxon>Saccharomycotina</taxon>
        <taxon>Saccharomycetes</taxon>
        <taxon>Saccharomycetales</taxon>
        <taxon>Saccharomycetaceae</taxon>
        <taxon>Naumovozyma</taxon>
    </lineage>
</organism>
<reference key="2">
    <citation type="submission" date="2011-08" db="EMBL/GenBank/DDBJ databases">
        <title>Genome sequence of Naumovozyma castellii.</title>
        <authorList>
            <person name="Gordon J.L."/>
            <person name="Armisen D."/>
            <person name="Proux-Wera E."/>
            <person name="OhEigeartaigh S.S."/>
            <person name="Byrne K.P."/>
            <person name="Wolfe K.H."/>
        </authorList>
    </citation>
    <scope>NUCLEOTIDE SEQUENCE</scope>
    <source>
        <strain>Type strain:CBS 4309</strain>
    </source>
</reference>
<dbReference type="OrthoDB" id="40579at2759"/>
<protein>
    <submittedName>
        <fullName evidence="1">Uncharacterized protein</fullName>
    </submittedName>
</protein>
<name>G0V5F2_NAUCA</name>
<dbReference type="PANTHER" id="PTHR43481">
    <property type="entry name" value="FRUCTOSE-1-PHOSPHATE PHOSPHATASE"/>
    <property type="match status" value="1"/>
</dbReference>
<sequence length="244" mass="26744">MSTFTVDLCLFDLDGTIVSTTIAVERAWIKFCKKHNVNAEELFEHSHGARSGEIMARFFPHVDNTDNKATKELELSMAYDNIDTVSLIPGSEKLLLALDKATTKDATKRKWAIVTSGSPYLAFSWFDTILKDVGKPDVFITGFDVEKGKPDPEGYGKARDQLCKNWGPDNKHVRTVVFEDAPVGIKAGKAIGAITVGITFTYDKNLLFDAGADYVVADLTHVSVIPNADGTGITLKVTDPLTRD</sequence>
<dbReference type="InterPro" id="IPR023198">
    <property type="entry name" value="PGP-like_dom2"/>
</dbReference>
<dbReference type="InterPro" id="IPR036412">
    <property type="entry name" value="HAD-like_sf"/>
</dbReference>
<dbReference type="Pfam" id="PF00702">
    <property type="entry name" value="Hydrolase"/>
    <property type="match status" value="1"/>
</dbReference>
<dbReference type="InParanoid" id="G0V5F2"/>
<dbReference type="eggNOG" id="KOG2914">
    <property type="taxonomic scope" value="Eukaryota"/>
</dbReference>
<dbReference type="InterPro" id="IPR051806">
    <property type="entry name" value="HAD-like_SPP"/>
</dbReference>
<accession>G0V5F2</accession>